<evidence type="ECO:0000256" key="2">
    <source>
        <dbReference type="ARBA" id="ARBA00023326"/>
    </source>
</evidence>
<keyword evidence="4" id="KW-0812">Transmembrane</keyword>
<feature type="region of interest" description="Disordered" evidence="3">
    <location>
        <begin position="434"/>
        <end position="453"/>
    </location>
</feature>
<dbReference type="InterPro" id="IPR013783">
    <property type="entry name" value="Ig-like_fold"/>
</dbReference>
<reference evidence="7 8" key="1">
    <citation type="submission" date="2020-03" db="EMBL/GenBank/DDBJ databases">
        <title>WGS of the type strain of Planosporangium spp.</title>
        <authorList>
            <person name="Thawai C."/>
        </authorList>
    </citation>
    <scope>NUCLEOTIDE SEQUENCE [LARGE SCALE GENOMIC DNA]</scope>
    <source>
        <strain evidence="7 8">TBRC 5610</strain>
    </source>
</reference>
<evidence type="ECO:0000259" key="6">
    <source>
        <dbReference type="PROSITE" id="PS50853"/>
    </source>
</evidence>
<feature type="signal peptide" evidence="5">
    <location>
        <begin position="1"/>
        <end position="32"/>
    </location>
</feature>
<keyword evidence="5" id="KW-0732">Signal</keyword>
<accession>A0ABX0Y261</accession>
<keyword evidence="4" id="KW-1133">Transmembrane helix</keyword>
<dbReference type="SMART" id="SM00060">
    <property type="entry name" value="FN3"/>
    <property type="match status" value="3"/>
</dbReference>
<organism evidence="7 8">
    <name type="scientific">Planosporangium thailandense</name>
    <dbReference type="NCBI Taxonomy" id="765197"/>
    <lineage>
        <taxon>Bacteria</taxon>
        <taxon>Bacillati</taxon>
        <taxon>Actinomycetota</taxon>
        <taxon>Actinomycetes</taxon>
        <taxon>Micromonosporales</taxon>
        <taxon>Micromonosporaceae</taxon>
        <taxon>Planosporangium</taxon>
    </lineage>
</organism>
<protein>
    <recommendedName>
        <fullName evidence="6">Fibronectin type-III domain-containing protein</fullName>
    </recommendedName>
</protein>
<comment type="caution">
    <text evidence="7">The sequence shown here is derived from an EMBL/GenBank/DDBJ whole genome shotgun (WGS) entry which is preliminary data.</text>
</comment>
<gene>
    <name evidence="7" type="ORF">HC031_22340</name>
</gene>
<dbReference type="Pfam" id="PF00041">
    <property type="entry name" value="fn3"/>
    <property type="match status" value="1"/>
</dbReference>
<evidence type="ECO:0000256" key="4">
    <source>
        <dbReference type="SAM" id="Phobius"/>
    </source>
</evidence>
<evidence type="ECO:0000313" key="8">
    <source>
        <dbReference type="Proteomes" id="UP000722989"/>
    </source>
</evidence>
<keyword evidence="2" id="KW-0119">Carbohydrate metabolism</keyword>
<keyword evidence="1" id="KW-0326">Glycosidase</keyword>
<feature type="chain" id="PRO_5045775047" description="Fibronectin type-III domain-containing protein" evidence="5">
    <location>
        <begin position="33"/>
        <end position="596"/>
    </location>
</feature>
<keyword evidence="1" id="KW-0378">Hydrolase</keyword>
<proteinExistence type="predicted"/>
<evidence type="ECO:0000313" key="7">
    <source>
        <dbReference type="EMBL" id="NJC72435.1"/>
    </source>
</evidence>
<dbReference type="Gene3D" id="2.60.40.10">
    <property type="entry name" value="Immunoglobulins"/>
    <property type="match status" value="1"/>
</dbReference>
<sequence>MAPRLARLTAGVLMAIAAVTGLTAVTAGVAAAATVPSGYPTDVRVSQDRVAGTATVTWTSAGVTWGTGTTHQYKLGMGSPTPTSPGPNTCQGTITASASGGGSCTFTPHGYGVYYVLITPVTEVGASRYFASAPVPVGGPTGKPIDVTVTQTPGDDDVVVTWTSTGVTWGLAPQSSRQFDVQVQLPDGDYTSGMRDDSCGYHPIPAAAGTALNRCTFPVGSGTETVLVTAKTAYGSSDATASKTVTFVPPHGAPNDLTLTTKPGTGQVTATWTSAGVTSWGSAGEHWYWIQATGPDGKDVELGDCAAQPAAAGNGTNMCTFTVTTAGTYTVSVTPTAGGMGATATKTVDVTLTGTAAPAAPTKVTATPGANTAAVSWTAPTGGGAVTGYTVTATADNYPTRSCRGTVTGTVCTISDLAAGVTYTVHVVAHGPGGDSPEATAALSSPPTGTPRVPTALPAKTVPSGSVTAAAGEHVTFAGSGFKPGSTVALAVYSTPVDLGTATVAADGTFTKTVTLPTGLPAGSHHLLAAGLGPDGTVRYVTKAVTVPAAGLPITGGTTTPIVVTAVALLLLGAALVAATDGRITHRLRRRPVTAA</sequence>
<dbReference type="RefSeq" id="WP_167927339.1">
    <property type="nucleotide sequence ID" value="NZ_JAATVY010000018.1"/>
</dbReference>
<dbReference type="CDD" id="cd00063">
    <property type="entry name" value="FN3"/>
    <property type="match status" value="1"/>
</dbReference>
<dbReference type="InterPro" id="IPR036116">
    <property type="entry name" value="FN3_sf"/>
</dbReference>
<keyword evidence="8" id="KW-1185">Reference proteome</keyword>
<dbReference type="SUPFAM" id="SSF49265">
    <property type="entry name" value="Fibronectin type III"/>
    <property type="match status" value="1"/>
</dbReference>
<evidence type="ECO:0000256" key="3">
    <source>
        <dbReference type="SAM" id="MobiDB-lite"/>
    </source>
</evidence>
<name>A0ABX0Y261_9ACTN</name>
<dbReference type="InterPro" id="IPR003961">
    <property type="entry name" value="FN3_dom"/>
</dbReference>
<evidence type="ECO:0000256" key="1">
    <source>
        <dbReference type="ARBA" id="ARBA00023295"/>
    </source>
</evidence>
<dbReference type="EMBL" id="JAATVY010000018">
    <property type="protein sequence ID" value="NJC72435.1"/>
    <property type="molecule type" value="Genomic_DNA"/>
</dbReference>
<feature type="transmembrane region" description="Helical" evidence="4">
    <location>
        <begin position="562"/>
        <end position="580"/>
    </location>
</feature>
<dbReference type="Proteomes" id="UP000722989">
    <property type="component" value="Unassembled WGS sequence"/>
</dbReference>
<feature type="domain" description="Fibronectin type-III" evidence="6">
    <location>
        <begin position="357"/>
        <end position="453"/>
    </location>
</feature>
<keyword evidence="4" id="KW-0472">Membrane</keyword>
<evidence type="ECO:0000256" key="5">
    <source>
        <dbReference type="SAM" id="SignalP"/>
    </source>
</evidence>
<keyword evidence="2" id="KW-0624">Polysaccharide degradation</keyword>
<dbReference type="PROSITE" id="PS50853">
    <property type="entry name" value="FN3"/>
    <property type="match status" value="1"/>
</dbReference>